<reference evidence="4" key="1">
    <citation type="journal article" date="2025" name="Foods">
        <title>Unveiling the Microbial Signatures of Arabica Coffee Cherries: Insights into Ripeness Specific Diversity, Functional Traits, and Implications for Quality and Safety.</title>
        <authorList>
            <consortium name="RefSeq"/>
            <person name="Tenea G.N."/>
            <person name="Cifuentes V."/>
            <person name="Reyes P."/>
            <person name="Cevallos-Vallejos M."/>
        </authorList>
    </citation>
    <scope>NUCLEOTIDE SEQUENCE [LARGE SCALE GENOMIC DNA]</scope>
</reference>
<dbReference type="Gene3D" id="1.10.110.10">
    <property type="entry name" value="Plant lipid-transfer and hydrophobic proteins"/>
    <property type="match status" value="1"/>
</dbReference>
<dbReference type="RefSeq" id="XP_027081335.1">
    <property type="nucleotide sequence ID" value="XM_027225534.2"/>
</dbReference>
<evidence type="ECO:0000256" key="2">
    <source>
        <dbReference type="SAM" id="SignalP"/>
    </source>
</evidence>
<evidence type="ECO:0000256" key="1">
    <source>
        <dbReference type="ARBA" id="ARBA00022729"/>
    </source>
</evidence>
<accession>A0A6P6TT37</accession>
<feature type="chain" id="PRO_5028455653" evidence="2">
    <location>
        <begin position="25"/>
        <end position="129"/>
    </location>
</feature>
<dbReference type="SUPFAM" id="SSF47699">
    <property type="entry name" value="Bifunctional inhibitor/lipid-transfer protein/seed storage 2S albumin"/>
    <property type="match status" value="1"/>
</dbReference>
<evidence type="ECO:0000259" key="3">
    <source>
        <dbReference type="SMART" id="SM00499"/>
    </source>
</evidence>
<dbReference type="GeneID" id="113703975"/>
<dbReference type="CDD" id="cd01958">
    <property type="entry name" value="HPS_like"/>
    <property type="match status" value="1"/>
</dbReference>
<dbReference type="InterPro" id="IPR036312">
    <property type="entry name" value="Bifun_inhib/LTP/seed_sf"/>
</dbReference>
<reference evidence="5" key="2">
    <citation type="submission" date="2025-08" db="UniProtKB">
        <authorList>
            <consortium name="RefSeq"/>
        </authorList>
    </citation>
    <scope>IDENTIFICATION</scope>
    <source>
        <tissue evidence="5">Leaves</tissue>
    </source>
</reference>
<protein>
    <submittedName>
        <fullName evidence="5">14 kDa proline-rich protein DC2.15-like</fullName>
    </submittedName>
</protein>
<keyword evidence="1 2" id="KW-0732">Signal</keyword>
<dbReference type="Pfam" id="PF14547">
    <property type="entry name" value="Hydrophob_seed"/>
    <property type="match status" value="1"/>
</dbReference>
<dbReference type="AlphaFoldDB" id="A0A6P6TT37"/>
<organism evidence="4 5">
    <name type="scientific">Coffea arabica</name>
    <name type="common">Arabian coffee</name>
    <dbReference type="NCBI Taxonomy" id="13443"/>
    <lineage>
        <taxon>Eukaryota</taxon>
        <taxon>Viridiplantae</taxon>
        <taxon>Streptophyta</taxon>
        <taxon>Embryophyta</taxon>
        <taxon>Tracheophyta</taxon>
        <taxon>Spermatophyta</taxon>
        <taxon>Magnoliopsida</taxon>
        <taxon>eudicotyledons</taxon>
        <taxon>Gunneridae</taxon>
        <taxon>Pentapetalae</taxon>
        <taxon>asterids</taxon>
        <taxon>lamiids</taxon>
        <taxon>Gentianales</taxon>
        <taxon>Rubiaceae</taxon>
        <taxon>Ixoroideae</taxon>
        <taxon>Gardenieae complex</taxon>
        <taxon>Bertiereae - Coffeeae clade</taxon>
        <taxon>Coffeeae</taxon>
        <taxon>Coffea</taxon>
    </lineage>
</organism>
<dbReference type="Proteomes" id="UP001652660">
    <property type="component" value="Chromosome 8e"/>
</dbReference>
<feature type="signal peptide" evidence="2">
    <location>
        <begin position="1"/>
        <end position="24"/>
    </location>
</feature>
<keyword evidence="4" id="KW-1185">Reference proteome</keyword>
<proteinExistence type="predicted"/>
<evidence type="ECO:0000313" key="4">
    <source>
        <dbReference type="Proteomes" id="UP001652660"/>
    </source>
</evidence>
<gene>
    <name evidence="5" type="primary">LOC113703975</name>
</gene>
<name>A0A6P6TT37_COFAR</name>
<sequence>MAAQKLSATVLIFSLLFLAAFSSACGPCEPKPKPKPTPKAPPANPFCPRDTLKLGACADVLGLVNVVVGTPPYSKCCSVLEGLADLEVAVCLCTVIKANVLGINLTVPVALSALVSACGRTIPPGFQCG</sequence>
<dbReference type="InterPro" id="IPR051636">
    <property type="entry name" value="Plant_LTP/defense-related"/>
</dbReference>
<dbReference type="SMART" id="SM00499">
    <property type="entry name" value="AAI"/>
    <property type="match status" value="1"/>
</dbReference>
<dbReference type="FunFam" id="1.10.110.10:FF:000003">
    <property type="entry name" value="pEARLI1-like lipid transfer protein 1"/>
    <property type="match status" value="1"/>
</dbReference>
<dbReference type="InterPro" id="IPR016140">
    <property type="entry name" value="Bifunc_inhib/LTP/seed_store"/>
</dbReference>
<dbReference type="PROSITE" id="PS51257">
    <property type="entry name" value="PROKAR_LIPOPROTEIN"/>
    <property type="match status" value="1"/>
</dbReference>
<dbReference type="PANTHER" id="PTHR31731">
    <property type="match status" value="1"/>
</dbReference>
<dbReference type="InterPro" id="IPR027923">
    <property type="entry name" value="Hydrophob_seed_dom"/>
</dbReference>
<evidence type="ECO:0000313" key="5">
    <source>
        <dbReference type="RefSeq" id="XP_027081335.1"/>
    </source>
</evidence>
<feature type="domain" description="Bifunctional inhibitor/plant lipid transfer protein/seed storage helical" evidence="3">
    <location>
        <begin position="47"/>
        <end position="128"/>
    </location>
</feature>
<dbReference type="OrthoDB" id="696558at2759"/>